<dbReference type="RefSeq" id="WP_275683851.1">
    <property type="nucleotide sequence ID" value="NZ_JAJLJH010000006.1"/>
</dbReference>
<protein>
    <submittedName>
        <fullName evidence="2">Nuclear transport factor 2 family protein</fullName>
    </submittedName>
</protein>
<evidence type="ECO:0000313" key="3">
    <source>
        <dbReference type="Proteomes" id="UP001139353"/>
    </source>
</evidence>
<evidence type="ECO:0000313" key="2">
    <source>
        <dbReference type="EMBL" id="MCK9687804.1"/>
    </source>
</evidence>
<dbReference type="InterPro" id="IPR037401">
    <property type="entry name" value="SnoaL-like"/>
</dbReference>
<proteinExistence type="predicted"/>
<dbReference type="Proteomes" id="UP001139353">
    <property type="component" value="Unassembled WGS sequence"/>
</dbReference>
<accession>A0A9X1YJS7</accession>
<dbReference type="SUPFAM" id="SSF54427">
    <property type="entry name" value="NTF2-like"/>
    <property type="match status" value="1"/>
</dbReference>
<gene>
    <name evidence="2" type="ORF">LPC04_19040</name>
</gene>
<dbReference type="Pfam" id="PF12680">
    <property type="entry name" value="SnoaL_2"/>
    <property type="match status" value="1"/>
</dbReference>
<keyword evidence="3" id="KW-1185">Reference proteome</keyword>
<dbReference type="Gene3D" id="3.10.450.50">
    <property type="match status" value="1"/>
</dbReference>
<dbReference type="InterPro" id="IPR032710">
    <property type="entry name" value="NTF2-like_dom_sf"/>
</dbReference>
<dbReference type="AlphaFoldDB" id="A0A9X1YJS7"/>
<sequence length="122" mass="12903">MTTPHAIADRYLATWNEADTARRQALIAALWSPQGRYADPLMSGQGHDGIARMIETARAQFPGLQFTPRGEPDGHGAFARFSWSLGAVGGAPVASGTDVARLDDDGRVVEVIGFLDGSVGHA</sequence>
<name>A0A9X1YJS7_9BURK</name>
<evidence type="ECO:0000259" key="1">
    <source>
        <dbReference type="Pfam" id="PF12680"/>
    </source>
</evidence>
<feature type="domain" description="SnoaL-like" evidence="1">
    <location>
        <begin position="9"/>
        <end position="111"/>
    </location>
</feature>
<reference evidence="2" key="1">
    <citation type="submission" date="2021-11" db="EMBL/GenBank/DDBJ databases">
        <title>BS-T2-15 a new species belonging to the Comamonadaceae family isolated from the soil of a French oak forest.</title>
        <authorList>
            <person name="Mieszkin S."/>
            <person name="Alain K."/>
        </authorList>
    </citation>
    <scope>NUCLEOTIDE SEQUENCE</scope>
    <source>
        <strain evidence="2">BS-T2-15</strain>
    </source>
</reference>
<comment type="caution">
    <text evidence="2">The sequence shown here is derived from an EMBL/GenBank/DDBJ whole genome shotgun (WGS) entry which is preliminary data.</text>
</comment>
<dbReference type="EMBL" id="JAJLJH010000006">
    <property type="protein sequence ID" value="MCK9687804.1"/>
    <property type="molecule type" value="Genomic_DNA"/>
</dbReference>
<organism evidence="2 3">
    <name type="scientific">Scleromatobacter humisilvae</name>
    <dbReference type="NCBI Taxonomy" id="2897159"/>
    <lineage>
        <taxon>Bacteria</taxon>
        <taxon>Pseudomonadati</taxon>
        <taxon>Pseudomonadota</taxon>
        <taxon>Betaproteobacteria</taxon>
        <taxon>Burkholderiales</taxon>
        <taxon>Sphaerotilaceae</taxon>
        <taxon>Scleromatobacter</taxon>
    </lineage>
</organism>